<dbReference type="SUPFAM" id="SSF48264">
    <property type="entry name" value="Cytochrome P450"/>
    <property type="match status" value="1"/>
</dbReference>
<dbReference type="PRINTS" id="PR00385">
    <property type="entry name" value="P450"/>
</dbReference>
<keyword evidence="9 14" id="KW-0560">Oxidoreductase</keyword>
<accession>A0A8K0KEV1</accession>
<evidence type="ECO:0000256" key="13">
    <source>
        <dbReference type="PIRSR" id="PIRSR602401-1"/>
    </source>
</evidence>
<dbReference type="GO" id="GO:0016705">
    <property type="term" value="F:oxidoreductase activity, acting on paired donors, with incorporation or reduction of molecular oxygen"/>
    <property type="evidence" value="ECO:0007669"/>
    <property type="project" value="InterPro"/>
</dbReference>
<keyword evidence="16" id="KW-1133">Transmembrane helix</keyword>
<dbReference type="PRINTS" id="PR00463">
    <property type="entry name" value="EP450I"/>
</dbReference>
<evidence type="ECO:0000256" key="1">
    <source>
        <dbReference type="ARBA" id="ARBA00001971"/>
    </source>
</evidence>
<evidence type="ECO:0000313" key="17">
    <source>
        <dbReference type="EMBL" id="KAG8233063.1"/>
    </source>
</evidence>
<proteinExistence type="inferred from homology"/>
<dbReference type="FunFam" id="1.10.630.10:FF:000042">
    <property type="entry name" value="Cytochrome P450"/>
    <property type="match status" value="1"/>
</dbReference>
<dbReference type="GO" id="GO:0004497">
    <property type="term" value="F:monooxygenase activity"/>
    <property type="evidence" value="ECO:0007669"/>
    <property type="project" value="UniProtKB-KW"/>
</dbReference>
<comment type="similarity">
    <text evidence="4 14">Belongs to the cytochrome P450 family.</text>
</comment>
<gene>
    <name evidence="17" type="ORF">J437_LFUL012939</name>
</gene>
<dbReference type="GO" id="GO:0005789">
    <property type="term" value="C:endoplasmic reticulum membrane"/>
    <property type="evidence" value="ECO:0007669"/>
    <property type="project" value="UniProtKB-SubCell"/>
</dbReference>
<dbReference type="GO" id="GO:0020037">
    <property type="term" value="F:heme binding"/>
    <property type="evidence" value="ECO:0007669"/>
    <property type="project" value="InterPro"/>
</dbReference>
<keyword evidence="8" id="KW-0492">Microsome</keyword>
<keyword evidence="10 13" id="KW-0408">Iron</keyword>
<reference evidence="17" key="2">
    <citation type="submission" date="2017-10" db="EMBL/GenBank/DDBJ databases">
        <title>Ladona fulva Genome sequencing and assembly.</title>
        <authorList>
            <person name="Murali S."/>
            <person name="Richards S."/>
            <person name="Bandaranaike D."/>
            <person name="Bellair M."/>
            <person name="Blankenburg K."/>
            <person name="Chao H."/>
            <person name="Dinh H."/>
            <person name="Doddapaneni H."/>
            <person name="Dugan-Rocha S."/>
            <person name="Elkadiri S."/>
            <person name="Gnanaolivu R."/>
            <person name="Hernandez B."/>
            <person name="Skinner E."/>
            <person name="Javaid M."/>
            <person name="Lee S."/>
            <person name="Li M."/>
            <person name="Ming W."/>
            <person name="Munidasa M."/>
            <person name="Muniz J."/>
            <person name="Nguyen L."/>
            <person name="Hughes D."/>
            <person name="Osuji N."/>
            <person name="Pu L.-L."/>
            <person name="Puazo M."/>
            <person name="Qu C."/>
            <person name="Quiroz J."/>
            <person name="Raj R."/>
            <person name="Weissenberger G."/>
            <person name="Xin Y."/>
            <person name="Zou X."/>
            <person name="Han Y."/>
            <person name="Worley K."/>
            <person name="Muzny D."/>
            <person name="Gibbs R."/>
        </authorList>
    </citation>
    <scope>NUCLEOTIDE SEQUENCE</scope>
    <source>
        <strain evidence="17">Sampled in the wild</strain>
    </source>
</reference>
<dbReference type="PANTHER" id="PTHR24292:SF54">
    <property type="entry name" value="CYP9F3-RELATED"/>
    <property type="match status" value="1"/>
</dbReference>
<evidence type="ECO:0008006" key="19">
    <source>
        <dbReference type="Google" id="ProtNLM"/>
    </source>
</evidence>
<comment type="subcellular location">
    <subcellularLocation>
        <location evidence="3">Endoplasmic reticulum membrane</location>
        <topology evidence="3">Peripheral membrane protein</topology>
    </subcellularLocation>
    <subcellularLocation>
        <location evidence="2">Microsome membrane</location>
        <topology evidence="2">Peripheral membrane protein</topology>
    </subcellularLocation>
</comment>
<dbReference type="InterPro" id="IPR017972">
    <property type="entry name" value="Cyt_P450_CS"/>
</dbReference>
<organism evidence="17 18">
    <name type="scientific">Ladona fulva</name>
    <name type="common">Scarce chaser dragonfly</name>
    <name type="synonym">Libellula fulva</name>
    <dbReference type="NCBI Taxonomy" id="123851"/>
    <lineage>
        <taxon>Eukaryota</taxon>
        <taxon>Metazoa</taxon>
        <taxon>Ecdysozoa</taxon>
        <taxon>Arthropoda</taxon>
        <taxon>Hexapoda</taxon>
        <taxon>Insecta</taxon>
        <taxon>Pterygota</taxon>
        <taxon>Palaeoptera</taxon>
        <taxon>Odonata</taxon>
        <taxon>Epiprocta</taxon>
        <taxon>Anisoptera</taxon>
        <taxon>Libelluloidea</taxon>
        <taxon>Libellulidae</taxon>
        <taxon>Ladona</taxon>
    </lineage>
</organism>
<keyword evidence="7" id="KW-0256">Endoplasmic reticulum</keyword>
<evidence type="ECO:0000256" key="4">
    <source>
        <dbReference type="ARBA" id="ARBA00010617"/>
    </source>
</evidence>
<evidence type="ECO:0000256" key="16">
    <source>
        <dbReference type="SAM" id="Phobius"/>
    </source>
</evidence>
<comment type="cofactor">
    <cofactor evidence="1 13">
        <name>heme</name>
        <dbReference type="ChEBI" id="CHEBI:30413"/>
    </cofactor>
</comment>
<dbReference type="CDD" id="cd11056">
    <property type="entry name" value="CYP6-like"/>
    <property type="match status" value="1"/>
</dbReference>
<name>A0A8K0KEV1_LADFU</name>
<evidence type="ECO:0000256" key="9">
    <source>
        <dbReference type="ARBA" id="ARBA00023002"/>
    </source>
</evidence>
<dbReference type="Pfam" id="PF00067">
    <property type="entry name" value="p450"/>
    <property type="match status" value="1"/>
</dbReference>
<evidence type="ECO:0000256" key="15">
    <source>
        <dbReference type="SAM" id="MobiDB-lite"/>
    </source>
</evidence>
<dbReference type="Proteomes" id="UP000792457">
    <property type="component" value="Unassembled WGS sequence"/>
</dbReference>
<evidence type="ECO:0000256" key="11">
    <source>
        <dbReference type="ARBA" id="ARBA00023033"/>
    </source>
</evidence>
<keyword evidence="5 13" id="KW-0349">Heme</keyword>
<reference evidence="17" key="1">
    <citation type="submission" date="2013-04" db="EMBL/GenBank/DDBJ databases">
        <authorList>
            <person name="Qu J."/>
            <person name="Murali S.C."/>
            <person name="Bandaranaike D."/>
            <person name="Bellair M."/>
            <person name="Blankenburg K."/>
            <person name="Chao H."/>
            <person name="Dinh H."/>
            <person name="Doddapaneni H."/>
            <person name="Downs B."/>
            <person name="Dugan-Rocha S."/>
            <person name="Elkadiri S."/>
            <person name="Gnanaolivu R.D."/>
            <person name="Hernandez B."/>
            <person name="Javaid M."/>
            <person name="Jayaseelan J.C."/>
            <person name="Lee S."/>
            <person name="Li M."/>
            <person name="Ming W."/>
            <person name="Munidasa M."/>
            <person name="Muniz J."/>
            <person name="Nguyen L."/>
            <person name="Ongeri F."/>
            <person name="Osuji N."/>
            <person name="Pu L.-L."/>
            <person name="Puazo M."/>
            <person name="Qu C."/>
            <person name="Quiroz J."/>
            <person name="Raj R."/>
            <person name="Weissenberger G."/>
            <person name="Xin Y."/>
            <person name="Zou X."/>
            <person name="Han Y."/>
            <person name="Richards S."/>
            <person name="Worley K."/>
            <person name="Muzny D."/>
            <person name="Gibbs R."/>
        </authorList>
    </citation>
    <scope>NUCLEOTIDE SEQUENCE</scope>
    <source>
        <strain evidence="17">Sampled in the wild</strain>
    </source>
</reference>
<keyword evidence="11 14" id="KW-0503">Monooxygenase</keyword>
<evidence type="ECO:0000256" key="7">
    <source>
        <dbReference type="ARBA" id="ARBA00022824"/>
    </source>
</evidence>
<evidence type="ECO:0000256" key="10">
    <source>
        <dbReference type="ARBA" id="ARBA00023004"/>
    </source>
</evidence>
<evidence type="ECO:0000313" key="18">
    <source>
        <dbReference type="Proteomes" id="UP000792457"/>
    </source>
</evidence>
<dbReference type="AlphaFoldDB" id="A0A8K0KEV1"/>
<evidence type="ECO:0000256" key="3">
    <source>
        <dbReference type="ARBA" id="ARBA00004406"/>
    </source>
</evidence>
<keyword evidence="16" id="KW-0812">Transmembrane</keyword>
<evidence type="ECO:0000256" key="12">
    <source>
        <dbReference type="ARBA" id="ARBA00023136"/>
    </source>
</evidence>
<dbReference type="Gene3D" id="1.10.630.10">
    <property type="entry name" value="Cytochrome P450"/>
    <property type="match status" value="1"/>
</dbReference>
<evidence type="ECO:0000256" key="5">
    <source>
        <dbReference type="ARBA" id="ARBA00022617"/>
    </source>
</evidence>
<evidence type="ECO:0000256" key="14">
    <source>
        <dbReference type="RuleBase" id="RU000461"/>
    </source>
</evidence>
<evidence type="ECO:0000256" key="2">
    <source>
        <dbReference type="ARBA" id="ARBA00004174"/>
    </source>
</evidence>
<dbReference type="EMBL" id="KZ308685">
    <property type="protein sequence ID" value="KAG8233063.1"/>
    <property type="molecule type" value="Genomic_DNA"/>
</dbReference>
<keyword evidence="6 13" id="KW-0479">Metal-binding</keyword>
<comment type="caution">
    <text evidence="17">The sequence shown here is derived from an EMBL/GenBank/DDBJ whole genome shotgun (WGS) entry which is preliminary data.</text>
</comment>
<dbReference type="InterPro" id="IPR050476">
    <property type="entry name" value="Insect_CytP450_Detox"/>
</dbReference>
<dbReference type="PANTHER" id="PTHR24292">
    <property type="entry name" value="CYTOCHROME P450"/>
    <property type="match status" value="1"/>
</dbReference>
<evidence type="ECO:0000256" key="8">
    <source>
        <dbReference type="ARBA" id="ARBA00022848"/>
    </source>
</evidence>
<dbReference type="PROSITE" id="PS00086">
    <property type="entry name" value="CYTOCHROME_P450"/>
    <property type="match status" value="1"/>
</dbReference>
<dbReference type="GO" id="GO:0005506">
    <property type="term" value="F:iron ion binding"/>
    <property type="evidence" value="ECO:0007669"/>
    <property type="project" value="InterPro"/>
</dbReference>
<feature type="binding site" description="axial binding residue" evidence="13">
    <location>
        <position position="493"/>
    </location>
    <ligand>
        <name>heme</name>
        <dbReference type="ChEBI" id="CHEBI:30413"/>
    </ligand>
    <ligandPart>
        <name>Fe</name>
        <dbReference type="ChEBI" id="CHEBI:18248"/>
    </ligandPart>
</feature>
<keyword evidence="18" id="KW-1185">Reference proteome</keyword>
<dbReference type="InterPro" id="IPR036396">
    <property type="entry name" value="Cyt_P450_sf"/>
</dbReference>
<dbReference type="OrthoDB" id="2789670at2759"/>
<protein>
    <recommendedName>
        <fullName evidence="19">Cytochrome P450</fullName>
    </recommendedName>
</protein>
<keyword evidence="12 16" id="KW-0472">Membrane</keyword>
<evidence type="ECO:0000256" key="6">
    <source>
        <dbReference type="ARBA" id="ARBA00022723"/>
    </source>
</evidence>
<feature type="transmembrane region" description="Helical" evidence="16">
    <location>
        <begin position="20"/>
        <end position="41"/>
    </location>
</feature>
<sequence length="550" mass="62982">MKKKENVMDFLWKYIGSTELVILSFTVFCGVLLHGIFKPLFYWSHRGVPSISAFPIVGSILDSLLQRKFIGEIYMEMYQKLEGKRYGGFLKFTKPSIILRDPEIIKIVLEKAFPSFHDNDLALNEEIEPMFGRNLFVATGEQWKQLRSHLSPAFTTGKIRSIYPLVQEVCGNLNAYLEVNAGSEIEMKDLCARFTTEVVSSCAFGVHSDAIHMPNSEFRLMALEMLNPSPARAAIVMFLLHFPWTLRFIPITLLPDNVTNFFRRLVREVAVYREREGIQRNDFMDLLIQLKKDGKLGRKLEQEKPSDENDDRSKDSLKGKGVSASWDPESIDDVAAQALGFFVDGSETSATLMSFAFFELAHNCDIQEKLRTEIKQVRNKYEGEISYDALQEMSYLEMVLLETLRKYPPASFMARLTTKPFKLPSPEMDSGEDDGKVLLQLDTPVIIPVLALHRDPKYYPDSEVFDPERFSEENRRRRERFVFLPFGEGPRICIGKRFGLMQSKAAIATVLLSYELLPSDQTLPPVTFDPTQFLTSSSSQLWVYVKKLKT</sequence>
<dbReference type="InterPro" id="IPR002401">
    <property type="entry name" value="Cyt_P450_E_grp-I"/>
</dbReference>
<dbReference type="InterPro" id="IPR001128">
    <property type="entry name" value="Cyt_P450"/>
</dbReference>
<feature type="compositionally biased region" description="Basic and acidic residues" evidence="15">
    <location>
        <begin position="298"/>
        <end position="318"/>
    </location>
</feature>
<feature type="region of interest" description="Disordered" evidence="15">
    <location>
        <begin position="298"/>
        <end position="325"/>
    </location>
</feature>